<evidence type="ECO:0000256" key="1">
    <source>
        <dbReference type="PIRSR" id="PIRSR006661-1"/>
    </source>
</evidence>
<organism evidence="2 3">
    <name type="scientific">Schwartzia succinivorans DSM 10502</name>
    <dbReference type="NCBI Taxonomy" id="1123243"/>
    <lineage>
        <taxon>Bacteria</taxon>
        <taxon>Bacillati</taxon>
        <taxon>Bacillota</taxon>
        <taxon>Negativicutes</taxon>
        <taxon>Selenomonadales</taxon>
        <taxon>Selenomonadaceae</taxon>
        <taxon>Schwartzia</taxon>
    </lineage>
</organism>
<dbReference type="PIRSF" id="PIRSF006661">
    <property type="entry name" value="PP-lp_UCP006661"/>
    <property type="match status" value="1"/>
</dbReference>
<dbReference type="PANTHER" id="PTHR43169:SF2">
    <property type="entry name" value="NAD_GMP SYNTHASE DOMAIN-CONTAINING PROTEIN"/>
    <property type="match status" value="1"/>
</dbReference>
<dbReference type="SUPFAM" id="SSF52402">
    <property type="entry name" value="Adenine nucleotide alpha hydrolases-like"/>
    <property type="match status" value="1"/>
</dbReference>
<dbReference type="OrthoDB" id="9776919at2"/>
<dbReference type="PANTHER" id="PTHR43169">
    <property type="entry name" value="EXSB FAMILY PROTEIN"/>
    <property type="match status" value="1"/>
</dbReference>
<gene>
    <name evidence="2" type="ORF">SAMN02745190_00335</name>
</gene>
<dbReference type="Proteomes" id="UP000184404">
    <property type="component" value="Unassembled WGS sequence"/>
</dbReference>
<dbReference type="STRING" id="1123243.SAMN02745190_00335"/>
<evidence type="ECO:0000313" key="2">
    <source>
        <dbReference type="EMBL" id="SHE38387.1"/>
    </source>
</evidence>
<evidence type="ECO:0008006" key="4">
    <source>
        <dbReference type="Google" id="ProtNLM"/>
    </source>
</evidence>
<dbReference type="GO" id="GO:0016783">
    <property type="term" value="F:sulfurtransferase activity"/>
    <property type="evidence" value="ECO:0007669"/>
    <property type="project" value="InterPro"/>
</dbReference>
<evidence type="ECO:0000313" key="3">
    <source>
        <dbReference type="Proteomes" id="UP000184404"/>
    </source>
</evidence>
<keyword evidence="3" id="KW-1185">Reference proteome</keyword>
<feature type="active site" description="Nucleophile and sulfur donor" evidence="1">
    <location>
        <position position="175"/>
    </location>
</feature>
<reference evidence="2 3" key="1">
    <citation type="submission" date="2016-11" db="EMBL/GenBank/DDBJ databases">
        <authorList>
            <person name="Jaros S."/>
            <person name="Januszkiewicz K."/>
            <person name="Wedrychowicz H."/>
        </authorList>
    </citation>
    <scope>NUCLEOTIDE SEQUENCE [LARGE SCALE GENOMIC DNA]</scope>
    <source>
        <strain evidence="2 3">DSM 10502</strain>
    </source>
</reference>
<sequence>MEEKLQKLLDYLSGCGSLVVALSGGVDSSTLLYAAHLALGEKVVAVTAKSEMMSVEELQIAKEMAEKAGVRHIIIDAHDLDDPDVCANTPERCYYCKRGRFQKLVNFAKKEGFAFVADGGNIDDTKDYRPGMRALEELAPTVVSPFMICGWGKSDIRRQAKEWGLSVWDRPSAACLASRIEYGIELTPKRLRQVDAAEEILRSYISGQLRVRHHGKLARVEAEPAAFQILLNQRENITKELRMLGFQYVTLDLLGYRMGSTNEVLD</sequence>
<dbReference type="CDD" id="cd01990">
    <property type="entry name" value="LarE-like"/>
    <property type="match status" value="1"/>
</dbReference>
<dbReference type="AlphaFoldDB" id="A0A1M4T257"/>
<name>A0A1M4T257_9FIRM</name>
<dbReference type="InterPro" id="IPR052188">
    <property type="entry name" value="Ni-pincer_cofactor_biosynth"/>
</dbReference>
<dbReference type="Gene3D" id="3.40.50.620">
    <property type="entry name" value="HUPs"/>
    <property type="match status" value="1"/>
</dbReference>
<dbReference type="InterPro" id="IPR014729">
    <property type="entry name" value="Rossmann-like_a/b/a_fold"/>
</dbReference>
<dbReference type="InterPro" id="IPR018317">
    <property type="entry name" value="QueC"/>
</dbReference>
<protein>
    <recommendedName>
        <fullName evidence="4">NAD/GMP synthase domain-containing protein</fullName>
    </recommendedName>
</protein>
<dbReference type="EMBL" id="FQUG01000002">
    <property type="protein sequence ID" value="SHE38387.1"/>
    <property type="molecule type" value="Genomic_DNA"/>
</dbReference>
<proteinExistence type="predicted"/>
<dbReference type="RefSeq" id="WP_072934439.1">
    <property type="nucleotide sequence ID" value="NZ_FQUG01000002.1"/>
</dbReference>
<dbReference type="Pfam" id="PF06508">
    <property type="entry name" value="QueC"/>
    <property type="match status" value="1"/>
</dbReference>
<dbReference type="NCBIfam" id="TIGR00268">
    <property type="entry name" value="ATP-dependent sacrificial sulfur transferase LarE"/>
    <property type="match status" value="1"/>
</dbReference>
<accession>A0A1M4T257</accession>
<dbReference type="InterPro" id="IPR005232">
    <property type="entry name" value="LarE"/>
</dbReference>